<dbReference type="SUPFAM" id="SSF161098">
    <property type="entry name" value="MetI-like"/>
    <property type="match status" value="1"/>
</dbReference>
<evidence type="ECO:0000313" key="12">
    <source>
        <dbReference type="Proteomes" id="UP001431572"/>
    </source>
</evidence>
<reference evidence="10" key="2">
    <citation type="journal article" date="2024" name="Nature">
        <title>Anoxygenic phototroph of the Chloroflexota uses a type I reaction centre.</title>
        <authorList>
            <person name="Tsuji J.M."/>
            <person name="Shaw N.A."/>
            <person name="Nagashima S."/>
            <person name="Venkiteswaran J.J."/>
            <person name="Schiff S.L."/>
            <person name="Watanabe T."/>
            <person name="Fukui M."/>
            <person name="Hanada S."/>
            <person name="Tank M."/>
            <person name="Neufeld J.D."/>
        </authorList>
    </citation>
    <scope>NUCLEOTIDE SEQUENCE</scope>
    <source>
        <strain evidence="10">L227-S17</strain>
    </source>
</reference>
<dbReference type="PROSITE" id="PS50928">
    <property type="entry name" value="ABC_TM1"/>
    <property type="match status" value="1"/>
</dbReference>
<accession>A0A8T7MA66</accession>
<evidence type="ECO:0000256" key="1">
    <source>
        <dbReference type="ARBA" id="ARBA00004651"/>
    </source>
</evidence>
<feature type="transmembrane region" description="Helical" evidence="7">
    <location>
        <begin position="81"/>
        <end position="105"/>
    </location>
</feature>
<dbReference type="RefSeq" id="WP_341470719.1">
    <property type="nucleotide sequence ID" value="NZ_CP128400.1"/>
</dbReference>
<evidence type="ECO:0000259" key="8">
    <source>
        <dbReference type="PROSITE" id="PS50928"/>
    </source>
</evidence>
<dbReference type="GO" id="GO:0055085">
    <property type="term" value="P:transmembrane transport"/>
    <property type="evidence" value="ECO:0007669"/>
    <property type="project" value="InterPro"/>
</dbReference>
<dbReference type="Proteomes" id="UP000521676">
    <property type="component" value="Unassembled WGS sequence"/>
</dbReference>
<dbReference type="InterPro" id="IPR035906">
    <property type="entry name" value="MetI-like_sf"/>
</dbReference>
<feature type="transmembrane region" description="Helical" evidence="7">
    <location>
        <begin position="220"/>
        <end position="242"/>
    </location>
</feature>
<proteinExistence type="inferred from homology"/>
<keyword evidence="3" id="KW-1003">Cell membrane</keyword>
<comment type="subcellular location">
    <subcellularLocation>
        <location evidence="1 7">Cell membrane</location>
        <topology evidence="1 7">Multi-pass membrane protein</topology>
    </subcellularLocation>
</comment>
<comment type="similarity">
    <text evidence="7">Belongs to the binding-protein-dependent transport system permease family.</text>
</comment>
<dbReference type="CDD" id="cd06261">
    <property type="entry name" value="TM_PBP2"/>
    <property type="match status" value="1"/>
</dbReference>
<dbReference type="Gene3D" id="1.10.3720.10">
    <property type="entry name" value="MetI-like"/>
    <property type="match status" value="1"/>
</dbReference>
<name>A0A8T7MA66_9CHLR</name>
<keyword evidence="2 7" id="KW-0813">Transport</keyword>
<organism evidence="9 11">
    <name type="scientific">Candidatus Chlorohelix allophototropha</name>
    <dbReference type="NCBI Taxonomy" id="3003348"/>
    <lineage>
        <taxon>Bacteria</taxon>
        <taxon>Bacillati</taxon>
        <taxon>Chloroflexota</taxon>
        <taxon>Chloroflexia</taxon>
        <taxon>Candidatus Chloroheliales</taxon>
        <taxon>Candidatus Chloroheliaceae</taxon>
        <taxon>Candidatus Chlorohelix</taxon>
    </lineage>
</organism>
<dbReference type="EMBL" id="JACATZ010000003">
    <property type="protein sequence ID" value="NWJ48883.1"/>
    <property type="molecule type" value="Genomic_DNA"/>
</dbReference>
<dbReference type="Proteomes" id="UP001431572">
    <property type="component" value="Chromosome 2"/>
</dbReference>
<keyword evidence="6 7" id="KW-0472">Membrane</keyword>
<dbReference type="InterPro" id="IPR000515">
    <property type="entry name" value="MetI-like"/>
</dbReference>
<dbReference type="PANTHER" id="PTHR30193">
    <property type="entry name" value="ABC TRANSPORTER PERMEASE PROTEIN"/>
    <property type="match status" value="1"/>
</dbReference>
<dbReference type="Pfam" id="PF00528">
    <property type="entry name" value="BPD_transp_1"/>
    <property type="match status" value="1"/>
</dbReference>
<evidence type="ECO:0000313" key="10">
    <source>
        <dbReference type="EMBL" id="WJW68815.1"/>
    </source>
</evidence>
<dbReference type="GO" id="GO:0005886">
    <property type="term" value="C:plasma membrane"/>
    <property type="evidence" value="ECO:0007669"/>
    <property type="project" value="UniProtKB-SubCell"/>
</dbReference>
<dbReference type="InterPro" id="IPR051393">
    <property type="entry name" value="ABC_transporter_permease"/>
</dbReference>
<dbReference type="AlphaFoldDB" id="A0A8T7MA66"/>
<reference evidence="9 11" key="1">
    <citation type="submission" date="2020-06" db="EMBL/GenBank/DDBJ databases">
        <title>Anoxygenic phototrophic Chloroflexota member uses a Type I reaction center.</title>
        <authorList>
            <person name="Tsuji J.M."/>
            <person name="Shaw N.A."/>
            <person name="Nagashima S."/>
            <person name="Venkiteswaran J."/>
            <person name="Schiff S.L."/>
            <person name="Hanada S."/>
            <person name="Tank M."/>
            <person name="Neufeld J.D."/>
        </authorList>
    </citation>
    <scope>NUCLEOTIDE SEQUENCE [LARGE SCALE GENOMIC DNA]</scope>
    <source>
        <strain evidence="9">L227-S17</strain>
    </source>
</reference>
<keyword evidence="12" id="KW-1185">Reference proteome</keyword>
<dbReference type="SUPFAM" id="SSF160964">
    <property type="entry name" value="MalF N-terminal region-like"/>
    <property type="match status" value="1"/>
</dbReference>
<dbReference type="PANTHER" id="PTHR30193:SF37">
    <property type="entry name" value="INNER MEMBRANE ABC TRANSPORTER PERMEASE PROTEIN YCJO"/>
    <property type="match status" value="1"/>
</dbReference>
<protein>
    <submittedName>
        <fullName evidence="9">Sugar ABC transporter permease</fullName>
    </submittedName>
</protein>
<feature type="transmembrane region" description="Helical" evidence="7">
    <location>
        <begin position="274"/>
        <end position="294"/>
    </location>
</feature>
<evidence type="ECO:0000256" key="7">
    <source>
        <dbReference type="RuleBase" id="RU363032"/>
    </source>
</evidence>
<evidence type="ECO:0000256" key="5">
    <source>
        <dbReference type="ARBA" id="ARBA00022989"/>
    </source>
</evidence>
<evidence type="ECO:0000256" key="3">
    <source>
        <dbReference type="ARBA" id="ARBA00022475"/>
    </source>
</evidence>
<feature type="transmembrane region" description="Helical" evidence="7">
    <location>
        <begin position="117"/>
        <end position="141"/>
    </location>
</feature>
<evidence type="ECO:0000313" key="11">
    <source>
        <dbReference type="Proteomes" id="UP000521676"/>
    </source>
</evidence>
<feature type="transmembrane region" description="Helical" evidence="7">
    <location>
        <begin position="24"/>
        <end position="46"/>
    </location>
</feature>
<sequence length="306" mass="34388">MQNVSTRPKQGSGGWKGFRLSPKVAPYVFVAPALILFSIFMIYPIIYSFLLSLQKNVAGEQKWVGLDNYSRLLGDELFRKALFNTFIILIIQVPIQLSLAMLLAVGLNSKFLRMKSFFRAVYFLPAITSLAAASVIFRILFADPDGFVNSFVSVFGFGPIHWTLDETWNRVLLILAITWRWTGYNMVIYLSGLQGIPEDLYEAAAVDGASRSTRFFRITIPLMQPIILFTTILSTIGTLQIFDESYLLTNGGPQNATMTVGFYLYRTAFRQADFSYASTIAYGLLVIIAVLSFLQFRFTGGREEAS</sequence>
<gene>
    <name evidence="9" type="ORF">HXX08_23735</name>
    <name evidence="10" type="ORF">OZ401_004433</name>
</gene>
<evidence type="ECO:0000313" key="9">
    <source>
        <dbReference type="EMBL" id="NWJ48883.1"/>
    </source>
</evidence>
<keyword evidence="5 7" id="KW-1133">Transmembrane helix</keyword>
<dbReference type="EMBL" id="CP128400">
    <property type="protein sequence ID" value="WJW68815.1"/>
    <property type="molecule type" value="Genomic_DNA"/>
</dbReference>
<keyword evidence="4 7" id="KW-0812">Transmembrane</keyword>
<evidence type="ECO:0000256" key="4">
    <source>
        <dbReference type="ARBA" id="ARBA00022692"/>
    </source>
</evidence>
<evidence type="ECO:0000256" key="6">
    <source>
        <dbReference type="ARBA" id="ARBA00023136"/>
    </source>
</evidence>
<evidence type="ECO:0000256" key="2">
    <source>
        <dbReference type="ARBA" id="ARBA00022448"/>
    </source>
</evidence>
<feature type="domain" description="ABC transmembrane type-1" evidence="8">
    <location>
        <begin position="82"/>
        <end position="295"/>
    </location>
</feature>